<evidence type="ECO:0000313" key="12">
    <source>
        <dbReference type="Proteomes" id="UP001499951"/>
    </source>
</evidence>
<dbReference type="Gene3D" id="1.10.10.350">
    <property type="match status" value="1"/>
</dbReference>
<comment type="subunit">
    <text evidence="8">Monomer.</text>
</comment>
<comment type="subcellular location">
    <subcellularLocation>
        <location evidence="8">Cytoplasm</location>
    </subcellularLocation>
</comment>
<dbReference type="InterPro" id="IPR049940">
    <property type="entry name" value="GluQ/Sye"/>
</dbReference>
<dbReference type="PANTHER" id="PTHR43311">
    <property type="entry name" value="GLUTAMATE--TRNA LIGASE"/>
    <property type="match status" value="1"/>
</dbReference>
<evidence type="ECO:0000256" key="5">
    <source>
        <dbReference type="ARBA" id="ARBA00022840"/>
    </source>
</evidence>
<evidence type="ECO:0000256" key="8">
    <source>
        <dbReference type="HAMAP-Rule" id="MF_00022"/>
    </source>
</evidence>
<dbReference type="PANTHER" id="PTHR43311:SF2">
    <property type="entry name" value="GLUTAMATE--TRNA LIGASE, MITOCHONDRIAL-RELATED"/>
    <property type="match status" value="1"/>
</dbReference>
<feature type="domain" description="Glutamyl/glutaminyl-tRNA synthetase class Ib catalytic" evidence="9">
    <location>
        <begin position="3"/>
        <end position="304"/>
    </location>
</feature>
<sequence length="443" mass="48716">MTVVRFAPSPTGLLHVGNARTAVLNYLFAKKAGGKFLLRIDDTDTERSKKEYEDGIIEHLGWLGIRYDLFARQSERAPQHQAAADLLKKIGRLYPCYESQLELDRRRQRQIASGKPPVYDRAALNLTAEERAKLEAAGKRPHWRFKLSQKKVKWHDLIRGEVEIDTANLSDPVLIREDGRFLYTLPSVVDDVDFGITHIIRGEDHVTNTAVQIEIFEALSGKAPAFAHHPLLIGAGGEALSKRLGSLSLKLLREDGIEPMAAVSYLAKTGTSDAIAPHVSLDELLASFDMAKIGRAPAHFDPAELGKLNAKLLHLLPYAAVEGRLRAAGVGGEAFWDAVKANLARFSDVKDFWPLVVGPVTPVIEDNNFVAQAVAALPPEPWDEGTWSLFTKAVAAASGRKGKDLFHPLRLALTGMDHGPELKKLLPLIGRQRALARLEGETA</sequence>
<comment type="caution">
    <text evidence="11">The sequence shown here is derived from an EMBL/GenBank/DDBJ whole genome shotgun (WGS) entry which is preliminary data.</text>
</comment>
<dbReference type="GO" id="GO:0016874">
    <property type="term" value="F:ligase activity"/>
    <property type="evidence" value="ECO:0007669"/>
    <property type="project" value="UniProtKB-KW"/>
</dbReference>
<keyword evidence="2 8" id="KW-0963">Cytoplasm</keyword>
<dbReference type="InterPro" id="IPR014729">
    <property type="entry name" value="Rossmann-like_a/b/a_fold"/>
</dbReference>
<protein>
    <recommendedName>
        <fullName evidence="8">Glutamate--tRNA ligase</fullName>
        <ecNumber evidence="8">6.1.1.17</ecNumber>
    </recommendedName>
    <alternativeName>
        <fullName evidence="8">Glutamyl-tRNA synthetase</fullName>
        <shortName evidence="8">GluRS</shortName>
    </alternativeName>
</protein>
<keyword evidence="3 8" id="KW-0436">Ligase</keyword>
<dbReference type="InterPro" id="IPR020751">
    <property type="entry name" value="aa-tRNA-synth_I_codon-bd_sub2"/>
</dbReference>
<comment type="caution">
    <text evidence="8">Lacks conserved residue(s) required for the propagation of feature annotation.</text>
</comment>
<dbReference type="SUPFAM" id="SSF48163">
    <property type="entry name" value="An anticodon-binding domain of class I aminoacyl-tRNA synthetases"/>
    <property type="match status" value="1"/>
</dbReference>
<dbReference type="Pfam" id="PF00749">
    <property type="entry name" value="tRNA-synt_1c"/>
    <property type="match status" value="1"/>
</dbReference>
<dbReference type="Pfam" id="PF19269">
    <property type="entry name" value="Anticodon_2"/>
    <property type="match status" value="1"/>
</dbReference>
<dbReference type="InterPro" id="IPR008925">
    <property type="entry name" value="aa_tRNA-synth_I_cd-bd_sf"/>
</dbReference>
<keyword evidence="12" id="KW-1185">Reference proteome</keyword>
<dbReference type="RefSeq" id="WP_166937172.1">
    <property type="nucleotide sequence ID" value="NZ_BAAADD010000010.1"/>
</dbReference>
<comment type="catalytic activity">
    <reaction evidence="8">
        <text>tRNA(Glu) + L-glutamate + ATP = L-glutamyl-tRNA(Glu) + AMP + diphosphate</text>
        <dbReference type="Rhea" id="RHEA:23540"/>
        <dbReference type="Rhea" id="RHEA-COMP:9663"/>
        <dbReference type="Rhea" id="RHEA-COMP:9680"/>
        <dbReference type="ChEBI" id="CHEBI:29985"/>
        <dbReference type="ChEBI" id="CHEBI:30616"/>
        <dbReference type="ChEBI" id="CHEBI:33019"/>
        <dbReference type="ChEBI" id="CHEBI:78442"/>
        <dbReference type="ChEBI" id="CHEBI:78520"/>
        <dbReference type="ChEBI" id="CHEBI:456215"/>
        <dbReference type="EC" id="6.1.1.17"/>
    </reaction>
</comment>
<dbReference type="InterPro" id="IPR001412">
    <property type="entry name" value="aa-tRNA-synth_I_CS"/>
</dbReference>
<evidence type="ECO:0000256" key="7">
    <source>
        <dbReference type="ARBA" id="ARBA00023146"/>
    </source>
</evidence>
<evidence type="ECO:0000256" key="3">
    <source>
        <dbReference type="ARBA" id="ARBA00022598"/>
    </source>
</evidence>
<gene>
    <name evidence="11" type="primary">gltX_2</name>
    <name evidence="8" type="synonym">gltX</name>
    <name evidence="11" type="ORF">GCM10008942_35060</name>
</gene>
<dbReference type="InterPro" id="IPR004527">
    <property type="entry name" value="Glu-tRNA-ligase_bac/mito"/>
</dbReference>
<feature type="short sequence motif" description="'HIGH' region" evidence="8">
    <location>
        <begin position="8"/>
        <end position="18"/>
    </location>
</feature>
<evidence type="ECO:0000256" key="6">
    <source>
        <dbReference type="ARBA" id="ARBA00022917"/>
    </source>
</evidence>
<evidence type="ECO:0000256" key="4">
    <source>
        <dbReference type="ARBA" id="ARBA00022741"/>
    </source>
</evidence>
<name>A0ABN1F667_9PROT</name>
<feature type="short sequence motif" description="'KMSKS' region" evidence="8">
    <location>
        <begin position="239"/>
        <end position="243"/>
    </location>
</feature>
<dbReference type="NCBIfam" id="TIGR00464">
    <property type="entry name" value="gltX_bact"/>
    <property type="match status" value="1"/>
</dbReference>
<dbReference type="InterPro" id="IPR045462">
    <property type="entry name" value="aa-tRNA-synth_I_cd-bd"/>
</dbReference>
<accession>A0ABN1F667</accession>
<evidence type="ECO:0000256" key="2">
    <source>
        <dbReference type="ARBA" id="ARBA00022490"/>
    </source>
</evidence>
<keyword evidence="5 8" id="KW-0067">ATP-binding</keyword>
<comment type="similarity">
    <text evidence="1 8">Belongs to the class-I aminoacyl-tRNA synthetase family. Glutamate--tRNA ligase type 1 subfamily.</text>
</comment>
<dbReference type="InterPro" id="IPR000924">
    <property type="entry name" value="Glu/Gln-tRNA-synth"/>
</dbReference>
<proteinExistence type="inferred from homology"/>
<dbReference type="InterPro" id="IPR020058">
    <property type="entry name" value="Glu/Gln-tRNA-synth_Ib_cat-dom"/>
</dbReference>
<dbReference type="SUPFAM" id="SSF52374">
    <property type="entry name" value="Nucleotidylyl transferase"/>
    <property type="match status" value="1"/>
</dbReference>
<organism evidence="11 12">
    <name type="scientific">Rhizomicrobium electricum</name>
    <dbReference type="NCBI Taxonomy" id="480070"/>
    <lineage>
        <taxon>Bacteria</taxon>
        <taxon>Pseudomonadati</taxon>
        <taxon>Pseudomonadota</taxon>
        <taxon>Alphaproteobacteria</taxon>
        <taxon>Micropepsales</taxon>
        <taxon>Micropepsaceae</taxon>
        <taxon>Rhizomicrobium</taxon>
    </lineage>
</organism>
<dbReference type="Proteomes" id="UP001499951">
    <property type="component" value="Unassembled WGS sequence"/>
</dbReference>
<feature type="domain" description="Aminoacyl-tRNA synthetase class I anticodon-binding" evidence="10">
    <location>
        <begin position="370"/>
        <end position="439"/>
    </location>
</feature>
<dbReference type="EMBL" id="BAAADD010000010">
    <property type="protein sequence ID" value="GAA0583140.1"/>
    <property type="molecule type" value="Genomic_DNA"/>
</dbReference>
<keyword evidence="6 8" id="KW-0648">Protein biosynthesis</keyword>
<dbReference type="Gene3D" id="3.40.50.620">
    <property type="entry name" value="HUPs"/>
    <property type="match status" value="1"/>
</dbReference>
<comment type="function">
    <text evidence="8">Catalyzes the attachment of glutamate to tRNA(Glu) in a two-step reaction: glutamate is first activated by ATP to form Glu-AMP and then transferred to the acceptor end of tRNA(Glu).</text>
</comment>
<keyword evidence="4 8" id="KW-0547">Nucleotide-binding</keyword>
<evidence type="ECO:0000256" key="1">
    <source>
        <dbReference type="ARBA" id="ARBA00007894"/>
    </source>
</evidence>
<dbReference type="HAMAP" id="MF_00022">
    <property type="entry name" value="Glu_tRNA_synth_type1"/>
    <property type="match status" value="1"/>
</dbReference>
<reference evidence="11 12" key="1">
    <citation type="journal article" date="2019" name="Int. J. Syst. Evol. Microbiol.">
        <title>The Global Catalogue of Microorganisms (GCM) 10K type strain sequencing project: providing services to taxonomists for standard genome sequencing and annotation.</title>
        <authorList>
            <consortium name="The Broad Institute Genomics Platform"/>
            <consortium name="The Broad Institute Genome Sequencing Center for Infectious Disease"/>
            <person name="Wu L."/>
            <person name="Ma J."/>
        </authorList>
    </citation>
    <scope>NUCLEOTIDE SEQUENCE [LARGE SCALE GENOMIC DNA]</scope>
    <source>
        <strain evidence="11 12">JCM 15089</strain>
    </source>
</reference>
<dbReference type="PROSITE" id="PS00178">
    <property type="entry name" value="AA_TRNA_LIGASE_I"/>
    <property type="match status" value="1"/>
</dbReference>
<evidence type="ECO:0000259" key="10">
    <source>
        <dbReference type="Pfam" id="PF19269"/>
    </source>
</evidence>
<dbReference type="PRINTS" id="PR00987">
    <property type="entry name" value="TRNASYNTHGLU"/>
</dbReference>
<feature type="binding site" evidence="8">
    <location>
        <position position="242"/>
    </location>
    <ligand>
        <name>ATP</name>
        <dbReference type="ChEBI" id="CHEBI:30616"/>
    </ligand>
</feature>
<dbReference type="EC" id="6.1.1.17" evidence="8"/>
<evidence type="ECO:0000313" key="11">
    <source>
        <dbReference type="EMBL" id="GAA0583140.1"/>
    </source>
</evidence>
<keyword evidence="7 8" id="KW-0030">Aminoacyl-tRNA synthetase</keyword>
<evidence type="ECO:0000259" key="9">
    <source>
        <dbReference type="Pfam" id="PF00749"/>
    </source>
</evidence>